<reference evidence="1 2" key="1">
    <citation type="submission" date="2018-01" db="EMBL/GenBank/DDBJ databases">
        <title>Complete genome sequence of Streptomyces lunaelactis MM109T, a Ferroverdin A producer isolated from cave moonmilk deposits.</title>
        <authorList>
            <person name="Naome A."/>
            <person name="Martinet L."/>
            <person name="Maciejewska M."/>
            <person name="Anderssen S."/>
            <person name="Adam D."/>
            <person name="Tenconi E."/>
            <person name="Deflandre B."/>
            <person name="Arguelles-Arias A."/>
            <person name="Calusinska M."/>
            <person name="Copieters W."/>
            <person name="Karim L."/>
            <person name="Hanikenne M."/>
            <person name="Baurain D."/>
            <person name="van Wezel G."/>
            <person name="Smargiasso N."/>
            <person name="de Pauw E."/>
            <person name="Delfosse P."/>
            <person name="Rigali S."/>
        </authorList>
    </citation>
    <scope>NUCLEOTIDE SEQUENCE [LARGE SCALE GENOMIC DNA]</scope>
    <source>
        <strain evidence="1 2">MM109</strain>
    </source>
</reference>
<evidence type="ECO:0000313" key="1">
    <source>
        <dbReference type="EMBL" id="AVZ71279.1"/>
    </source>
</evidence>
<gene>
    <name evidence="1" type="ORF">SLUN_02560</name>
</gene>
<keyword evidence="2" id="KW-1185">Reference proteome</keyword>
<organism evidence="1 2">
    <name type="scientific">Streptomyces lunaelactis</name>
    <dbReference type="NCBI Taxonomy" id="1535768"/>
    <lineage>
        <taxon>Bacteria</taxon>
        <taxon>Bacillati</taxon>
        <taxon>Actinomycetota</taxon>
        <taxon>Actinomycetes</taxon>
        <taxon>Kitasatosporales</taxon>
        <taxon>Streptomycetaceae</taxon>
        <taxon>Streptomyces</taxon>
    </lineage>
</organism>
<dbReference type="EMBL" id="CP026304">
    <property type="protein sequence ID" value="AVZ71279.1"/>
    <property type="molecule type" value="Genomic_DNA"/>
</dbReference>
<protein>
    <submittedName>
        <fullName evidence="1">Uncharacterized protein</fullName>
    </submittedName>
</protein>
<name>A0A2R4SWN1_9ACTN</name>
<accession>A0A2R4SWN1</accession>
<evidence type="ECO:0000313" key="2">
    <source>
        <dbReference type="Proteomes" id="UP000244201"/>
    </source>
</evidence>
<dbReference type="OrthoDB" id="4330255at2"/>
<sequence>MTVHPFIEAEKQSNHNVKRACELLNVSRTAFYARRIGSCGSGHSPLLPSADASSLGPTVSHTAASLPIAFPRRALV</sequence>
<dbReference type="GeneID" id="55654156"/>
<dbReference type="Proteomes" id="UP000244201">
    <property type="component" value="Chromosome"/>
</dbReference>
<dbReference type="AlphaFoldDB" id="A0A2R4SWN1"/>
<proteinExistence type="predicted"/>
<dbReference type="RefSeq" id="WP_108146971.1">
    <property type="nucleotide sequence ID" value="NZ_CP026304.1"/>
</dbReference>
<dbReference type="KEGG" id="slk:SLUN_02560"/>